<dbReference type="RefSeq" id="WP_193537495.1">
    <property type="nucleotide sequence ID" value="NZ_JADCLJ010000021.1"/>
</dbReference>
<evidence type="ECO:0000313" key="3">
    <source>
        <dbReference type="Proteomes" id="UP001516662"/>
    </source>
</evidence>
<keyword evidence="3" id="KW-1185">Reference proteome</keyword>
<dbReference type="CDD" id="cd04301">
    <property type="entry name" value="NAT_SF"/>
    <property type="match status" value="1"/>
</dbReference>
<dbReference type="InterPro" id="IPR000182">
    <property type="entry name" value="GNAT_dom"/>
</dbReference>
<evidence type="ECO:0000259" key="1">
    <source>
        <dbReference type="PROSITE" id="PS51186"/>
    </source>
</evidence>
<dbReference type="Proteomes" id="UP001516662">
    <property type="component" value="Unassembled WGS sequence"/>
</dbReference>
<comment type="caution">
    <text evidence="2">The sequence shown here is derived from an EMBL/GenBank/DDBJ whole genome shotgun (WGS) entry which is preliminary data.</text>
</comment>
<name>A0ABR9QKX2_9BACI</name>
<dbReference type="EMBL" id="JADCLJ010000021">
    <property type="protein sequence ID" value="MBE4909148.1"/>
    <property type="molecule type" value="Genomic_DNA"/>
</dbReference>
<dbReference type="PANTHER" id="PTHR43415:SF3">
    <property type="entry name" value="GNAT-FAMILY ACETYLTRANSFERASE"/>
    <property type="match status" value="1"/>
</dbReference>
<dbReference type="InterPro" id="IPR016181">
    <property type="entry name" value="Acyl_CoA_acyltransferase"/>
</dbReference>
<dbReference type="Pfam" id="PF13420">
    <property type="entry name" value="Acetyltransf_4"/>
    <property type="match status" value="1"/>
</dbReference>
<reference evidence="2 3" key="1">
    <citation type="submission" date="2020-10" db="EMBL/GenBank/DDBJ databases">
        <title>Bacillus sp. HD4P25, an endophyte from a halophyte.</title>
        <authorList>
            <person name="Sun J.-Q."/>
        </authorList>
    </citation>
    <scope>NUCLEOTIDE SEQUENCE [LARGE SCALE GENOMIC DNA]</scope>
    <source>
        <strain evidence="2 3">YIM 93174</strain>
    </source>
</reference>
<feature type="domain" description="N-acetyltransferase" evidence="1">
    <location>
        <begin position="14"/>
        <end position="179"/>
    </location>
</feature>
<gene>
    <name evidence="2" type="ORF">IMZ08_13860</name>
</gene>
<accession>A0ABR9QKX2</accession>
<dbReference type="Gene3D" id="3.40.630.30">
    <property type="match status" value="1"/>
</dbReference>
<evidence type="ECO:0000313" key="2">
    <source>
        <dbReference type="EMBL" id="MBE4909148.1"/>
    </source>
</evidence>
<protein>
    <submittedName>
        <fullName evidence="2">GNAT family N-acetyltransferase</fullName>
    </submittedName>
</protein>
<dbReference type="SUPFAM" id="SSF55729">
    <property type="entry name" value="Acyl-CoA N-acyltransferases (Nat)"/>
    <property type="match status" value="1"/>
</dbReference>
<dbReference type="PROSITE" id="PS51186">
    <property type="entry name" value="GNAT"/>
    <property type="match status" value="1"/>
</dbReference>
<proteinExistence type="predicted"/>
<dbReference type="PANTHER" id="PTHR43415">
    <property type="entry name" value="SPERMIDINE N(1)-ACETYLTRANSFERASE"/>
    <property type="match status" value="1"/>
</dbReference>
<sequence>MNKIIVELKTGELVIIREVEHSDSFATLTIAQQILNEGLGLTSKKEFHNSIEMEQEWIKSFINNKDKKLFLVSEYQDKVVGFLSFESIEKEKSSHQGSFGISIDNGWRNKGLGRHLIEALLDWCKKNPKIEILRLEVLGSNTSAINLYKNLGFVEEGRLIKYIKNNSYYDELVLMAIHL</sequence>
<organism evidence="2 3">
    <name type="scientific">Litchfieldia luteola</name>
    <dbReference type="NCBI Taxonomy" id="682179"/>
    <lineage>
        <taxon>Bacteria</taxon>
        <taxon>Bacillati</taxon>
        <taxon>Bacillota</taxon>
        <taxon>Bacilli</taxon>
        <taxon>Bacillales</taxon>
        <taxon>Bacillaceae</taxon>
        <taxon>Litchfieldia</taxon>
    </lineage>
</organism>